<evidence type="ECO:0000259" key="1">
    <source>
        <dbReference type="Pfam" id="PF13454"/>
    </source>
</evidence>
<feature type="domain" description="FAD-dependent urate hydroxylase HpyO/Asp monooxygenase CreE-like FAD/NAD(P)-binding" evidence="1">
    <location>
        <begin position="11"/>
        <end position="161"/>
    </location>
</feature>
<dbReference type="InterPro" id="IPR038732">
    <property type="entry name" value="HpyO/CreE_NAD-binding"/>
</dbReference>
<dbReference type="SUPFAM" id="SSF48452">
    <property type="entry name" value="TPR-like"/>
    <property type="match status" value="1"/>
</dbReference>
<proteinExistence type="predicted"/>
<dbReference type="Pfam" id="PF13454">
    <property type="entry name" value="NAD_binding_9"/>
    <property type="match status" value="1"/>
</dbReference>
<dbReference type="RefSeq" id="WP_326617691.1">
    <property type="nucleotide sequence ID" value="NZ_CP109106.1"/>
</dbReference>
<gene>
    <name evidence="2" type="ORF">OG863_09915</name>
</gene>
<evidence type="ECO:0000313" key="2">
    <source>
        <dbReference type="EMBL" id="WSB68245.1"/>
    </source>
</evidence>
<name>A0ABZ1FE56_9ACTN</name>
<dbReference type="InterPro" id="IPR036188">
    <property type="entry name" value="FAD/NAD-bd_sf"/>
</dbReference>
<dbReference type="PANTHER" id="PTHR40254">
    <property type="entry name" value="BLR0577 PROTEIN"/>
    <property type="match status" value="1"/>
</dbReference>
<accession>A0ABZ1FE56</accession>
<sequence length="897" mass="98094">MATDTTARDVAVIGAGAAGTLTTARLMQRARARDLRLNVWLIDPTDDTGKGRAYRTQDPRHLLNVPARRMSAFAEDQEHFVRWLEAQARGPIDRDAYVPRMWYGEYLDDVLRTVAASAPTARLHRLTDKIVDVHSRGSELILTCLSGRKVAVDAAVLALGASGPGCTWVPSSLCASPHFVADPWAPGALSAVPSDGDVLAVGSGLTMADVAVTLSHPGRVMHVVSRHGFAPQHHTKQPATPPEAPEMTGEVGLDSLRRSVLRHISASRRLYGDWRVGVDSLRPVTAMLWRQLSPADRERFFREDVRLWDVHRHRMPPETAEAVRQFIRTGRLRITAGRLTDAVITGKTVQAQLEDGHRLNVSAVVNCTGIPAYLGSADDPLLHRLLSSGLARRHHTGIGLDTFDDGRLRSARHHHPAIWTLGALMRGALLESTAIAEIREQADNVASSMLDALWAVHTIRRPSDPFGLCLSTSKRVAAIYNAALNRLLQGGGGVSRLLSQAVSDDPDFAMGHAALAVLSHERGDVIAVRDALARAKRSAIKKGDERERGFVAAVTERITASETDGGASAGGATLLRHIRNHPRDALAVHIAVPTIAFDGVTSGSTAWQLIEGLAPVYGDHWWYLGQLAFVRQEQERWEEAESLAARALSAEPSAGHAAHARAHVFYETGAHAAGLRWLDGWIDRHRPTADHRSHFSWHAALHELMLDDPQAVRSRYLRQLAPPHVRGGRALVDSASLLWRCRVTGRWQGPLPAHSLLEAAPPRWLTHPPTPFVAMHSALAASTACDLGVLDRLRLDALRRSEIVFHEVVVPLCDGLSAVVTSQWERAARLLNQLLPKLGGFGGSAAQRDVIEETLLYTLIAGGRHREAAHILAARLERRPARLDHNRLRVLPSADLY</sequence>
<keyword evidence="3" id="KW-1185">Reference proteome</keyword>
<dbReference type="EMBL" id="CP109106">
    <property type="protein sequence ID" value="WSB68245.1"/>
    <property type="molecule type" value="Genomic_DNA"/>
</dbReference>
<dbReference type="SUPFAM" id="SSF51905">
    <property type="entry name" value="FAD/NAD(P)-binding domain"/>
    <property type="match status" value="1"/>
</dbReference>
<dbReference type="Gene3D" id="1.25.40.10">
    <property type="entry name" value="Tetratricopeptide repeat domain"/>
    <property type="match status" value="1"/>
</dbReference>
<reference evidence="2 3" key="1">
    <citation type="submission" date="2022-10" db="EMBL/GenBank/DDBJ databases">
        <title>The complete genomes of actinobacterial strains from the NBC collection.</title>
        <authorList>
            <person name="Joergensen T.S."/>
            <person name="Alvarez Arevalo M."/>
            <person name="Sterndorff E.B."/>
            <person name="Faurdal D."/>
            <person name="Vuksanovic O."/>
            <person name="Mourched A.-S."/>
            <person name="Charusanti P."/>
            <person name="Shaw S."/>
            <person name="Blin K."/>
            <person name="Weber T."/>
        </authorList>
    </citation>
    <scope>NUCLEOTIDE SEQUENCE [LARGE SCALE GENOMIC DNA]</scope>
    <source>
        <strain evidence="2 3">NBC 01774</strain>
    </source>
</reference>
<dbReference type="InterPro" id="IPR011990">
    <property type="entry name" value="TPR-like_helical_dom_sf"/>
</dbReference>
<dbReference type="PANTHER" id="PTHR40254:SF1">
    <property type="entry name" value="BLR0577 PROTEIN"/>
    <property type="match status" value="1"/>
</dbReference>
<dbReference type="InterPro" id="IPR052189">
    <property type="entry name" value="L-asp_N-monooxygenase_NS-form"/>
</dbReference>
<dbReference type="Proteomes" id="UP001344251">
    <property type="component" value="Chromosome"/>
</dbReference>
<organism evidence="2 3">
    <name type="scientific">Streptomyces decoyicus</name>
    <dbReference type="NCBI Taxonomy" id="249567"/>
    <lineage>
        <taxon>Bacteria</taxon>
        <taxon>Bacillati</taxon>
        <taxon>Actinomycetota</taxon>
        <taxon>Actinomycetes</taxon>
        <taxon>Kitasatosporales</taxon>
        <taxon>Streptomycetaceae</taxon>
        <taxon>Streptomyces</taxon>
    </lineage>
</organism>
<dbReference type="Gene3D" id="3.50.50.60">
    <property type="entry name" value="FAD/NAD(P)-binding domain"/>
    <property type="match status" value="1"/>
</dbReference>
<protein>
    <submittedName>
        <fullName evidence="2">FAD/NAD(P)-binding protein</fullName>
    </submittedName>
</protein>
<evidence type="ECO:0000313" key="3">
    <source>
        <dbReference type="Proteomes" id="UP001344251"/>
    </source>
</evidence>